<dbReference type="AlphaFoldDB" id="A0A089HK54"/>
<dbReference type="EMBL" id="CP009288">
    <property type="protein sequence ID" value="AIQ11457.1"/>
    <property type="molecule type" value="Genomic_DNA"/>
</dbReference>
<dbReference type="InterPro" id="IPR039498">
    <property type="entry name" value="NTP_transf_5"/>
</dbReference>
<evidence type="ECO:0000313" key="1">
    <source>
        <dbReference type="EMBL" id="AIQ11457.1"/>
    </source>
</evidence>
<dbReference type="STRING" id="44251.PDUR_05335"/>
<gene>
    <name evidence="1" type="ORF">PDUR_05335</name>
</gene>
<dbReference type="Proteomes" id="UP000029409">
    <property type="component" value="Chromosome"/>
</dbReference>
<accession>A0A089HK54</accession>
<reference evidence="1 2" key="1">
    <citation type="submission" date="2014-08" db="EMBL/GenBank/DDBJ databases">
        <title>Comparative genomics of the Paenibacillus odorifer group.</title>
        <authorList>
            <person name="den Bakker H.C."/>
            <person name="Tsai Y.-C."/>
            <person name="Martin N."/>
            <person name="Korlach J."/>
            <person name="Wiedmann M."/>
        </authorList>
    </citation>
    <scope>NUCLEOTIDE SEQUENCE [LARGE SCALE GENOMIC DNA]</scope>
    <source>
        <strain evidence="1 2">DSM 1735</strain>
    </source>
</reference>
<organism evidence="1 2">
    <name type="scientific">Paenibacillus durus</name>
    <name type="common">Paenibacillus azotofixans</name>
    <dbReference type="NCBI Taxonomy" id="44251"/>
    <lineage>
        <taxon>Bacteria</taxon>
        <taxon>Bacillati</taxon>
        <taxon>Bacillota</taxon>
        <taxon>Bacilli</taxon>
        <taxon>Bacillales</taxon>
        <taxon>Paenibacillaceae</taxon>
        <taxon>Paenibacillus</taxon>
    </lineage>
</organism>
<proteinExistence type="predicted"/>
<protein>
    <submittedName>
        <fullName evidence="1">Renal dipeptidase</fullName>
    </submittedName>
</protein>
<dbReference type="eggNOG" id="COG1216">
    <property type="taxonomic scope" value="Bacteria"/>
</dbReference>
<dbReference type="RefSeq" id="WP_042205368.1">
    <property type="nucleotide sequence ID" value="NZ_CP009288.1"/>
</dbReference>
<dbReference type="Pfam" id="PF14907">
    <property type="entry name" value="NTP_transf_5"/>
    <property type="match status" value="1"/>
</dbReference>
<keyword evidence="2" id="KW-1185">Reference proteome</keyword>
<dbReference type="KEGG" id="pdu:PDUR_05335"/>
<dbReference type="OrthoDB" id="9773927at2"/>
<name>A0A089HK54_PAEDU</name>
<evidence type="ECO:0000313" key="2">
    <source>
        <dbReference type="Proteomes" id="UP000029409"/>
    </source>
</evidence>
<sequence length="394" mass="45577">MRNPFALKTEVLSTEMHLLLALLAAENGEDLPVRRPELFRGMDWESFIELAMHHRVYPNLYPKLKNLGKDVVPSRVISCLYNYYSRNTFQMLHLSGEMEFIGGELERKNIRALFLKGPVIAKDLYGDISLRTSCDLDLLIPLTELDAAESLLAGLGYVKDDYIHTVLNDWKWRHHHTTFTHPNKGIKVELHWRLNPAPSGEPDFEELWSRRRISDLTRQPISYLGQEDLFLFLVSHGARHGWSRLRWLLDIKQLLLQQPDAGQLTALLRKYHYYHVGGQALALAGGLLDAEIAGGLRSMECAPKSRAMAQQAMFYLERMINLHSIPVPEDVASYHKRHQFALLAPIQKFKFILSFLFPYPEDAETLPLPKNLHFLYFPLRPFLWAWRKTVGVQK</sequence>